<accession>A0ABU1ZS23</accession>
<comment type="caution">
    <text evidence="2">The sequence shown here is derived from an EMBL/GenBank/DDBJ whole genome shotgun (WGS) entry which is preliminary data.</text>
</comment>
<keyword evidence="3" id="KW-1185">Reference proteome</keyword>
<dbReference type="RefSeq" id="WP_310345124.1">
    <property type="nucleotide sequence ID" value="NZ_JAVDXO010000009.1"/>
</dbReference>
<name>A0ABU1ZS23_9BURK</name>
<organism evidence="2 3">
    <name type="scientific">Rhodoferax saidenbachensis</name>
    <dbReference type="NCBI Taxonomy" id="1484693"/>
    <lineage>
        <taxon>Bacteria</taxon>
        <taxon>Pseudomonadati</taxon>
        <taxon>Pseudomonadota</taxon>
        <taxon>Betaproteobacteria</taxon>
        <taxon>Burkholderiales</taxon>
        <taxon>Comamonadaceae</taxon>
        <taxon>Rhodoferax</taxon>
    </lineage>
</organism>
<dbReference type="EMBL" id="JAVDXO010000009">
    <property type="protein sequence ID" value="MDR7308193.1"/>
    <property type="molecule type" value="Genomic_DNA"/>
</dbReference>
<protein>
    <submittedName>
        <fullName evidence="2">Uncharacterized protein</fullName>
    </submittedName>
</protein>
<dbReference type="Proteomes" id="UP001268089">
    <property type="component" value="Unassembled WGS sequence"/>
</dbReference>
<sequence length="467" mass="50139">MASAAMAQTPYDKLEAGTKLDGKGISFSAFAAPWPLPPGEWLVVSKASSSVGLTGGNSESRNSVPEIVVALKSQDAGNPVELLMVTFTPDSVPIVWRSPACNLIGTSGAPFKDDFGTLPSGLTYGCARGLYVVSGNRGMVDNLAHSNNAINRDLYSGFLPYVSSISDSSLFLIMTFSADKGRRATYQMHVRAPSSMQKGNSFDLAAQAWVHETGLSIQAALHNKSIPIAPFPTPVAGNDSASETAQKIDNAVEITLPGKVLSGSLKLDESGPPMPLPPGQWKVAGRREVQPGTSPTKSSRVYLTLRNMDPNASIAAAWLVYDSKPYYYSQASTKCESKSTPILENYGTTPESPIASCGMANTFSKSFRQRVVNAKTTGTEWDKTNLAALIPYADGLPEAHTWIELRVGANDTQRLLFTLYTAQPATVNPDGKYMKAVRTWMEKSKDTMAAYLDGKPSSFPPYPDLVD</sequence>
<evidence type="ECO:0000256" key="1">
    <source>
        <dbReference type="SAM" id="MobiDB-lite"/>
    </source>
</evidence>
<evidence type="ECO:0000313" key="3">
    <source>
        <dbReference type="Proteomes" id="UP001268089"/>
    </source>
</evidence>
<feature type="region of interest" description="Disordered" evidence="1">
    <location>
        <begin position="268"/>
        <end position="298"/>
    </location>
</feature>
<gene>
    <name evidence="2" type="ORF">J2X15_003502</name>
</gene>
<reference evidence="2 3" key="1">
    <citation type="submission" date="2023-07" db="EMBL/GenBank/DDBJ databases">
        <title>Sorghum-associated microbial communities from plants grown in Nebraska, USA.</title>
        <authorList>
            <person name="Schachtman D."/>
        </authorList>
    </citation>
    <scope>NUCLEOTIDE SEQUENCE [LARGE SCALE GENOMIC DNA]</scope>
    <source>
        <strain evidence="2 3">BE308</strain>
    </source>
</reference>
<proteinExistence type="predicted"/>
<evidence type="ECO:0000313" key="2">
    <source>
        <dbReference type="EMBL" id="MDR7308193.1"/>
    </source>
</evidence>